<dbReference type="InterPro" id="IPR001173">
    <property type="entry name" value="Glyco_trans_2-like"/>
</dbReference>
<organism evidence="2 3">
    <name type="scientific">Chania multitudinisentens RB-25</name>
    <dbReference type="NCBI Taxonomy" id="1441930"/>
    <lineage>
        <taxon>Bacteria</taxon>
        <taxon>Pseudomonadati</taxon>
        <taxon>Pseudomonadota</taxon>
        <taxon>Gammaproteobacteria</taxon>
        <taxon>Enterobacterales</taxon>
        <taxon>Yersiniaceae</taxon>
        <taxon>Chania</taxon>
    </lineage>
</organism>
<dbReference type="PANTHER" id="PTHR22916">
    <property type="entry name" value="GLYCOSYLTRANSFERASE"/>
    <property type="match status" value="1"/>
</dbReference>
<dbReference type="STRING" id="1441930.Z042_21290"/>
<reference evidence="2 3" key="1">
    <citation type="submission" date="2014-01" db="EMBL/GenBank/DDBJ databases">
        <title>Isolation of Serratia multitudinisentens RB-25 from Ex-Landfill site.</title>
        <authorList>
            <person name="Robson E.H.J."/>
        </authorList>
    </citation>
    <scope>NUCLEOTIDE SEQUENCE [LARGE SCALE GENOMIC DNA]</scope>
    <source>
        <strain evidence="2 3">RB-25</strain>
    </source>
</reference>
<name>W0LHR9_9GAMM</name>
<dbReference type="GO" id="GO:0016758">
    <property type="term" value="F:hexosyltransferase activity"/>
    <property type="evidence" value="ECO:0007669"/>
    <property type="project" value="UniProtKB-ARBA"/>
</dbReference>
<keyword evidence="3" id="KW-1185">Reference proteome</keyword>
<proteinExistence type="predicted"/>
<dbReference type="Proteomes" id="UP000019030">
    <property type="component" value="Chromosome"/>
</dbReference>
<dbReference type="Pfam" id="PF00535">
    <property type="entry name" value="Glycos_transf_2"/>
    <property type="match status" value="1"/>
</dbReference>
<dbReference type="eggNOG" id="COG1216">
    <property type="taxonomic scope" value="Bacteria"/>
</dbReference>
<accession>W0LHR9</accession>
<evidence type="ECO:0000259" key="1">
    <source>
        <dbReference type="Pfam" id="PF00535"/>
    </source>
</evidence>
<feature type="domain" description="Glycosyltransferase 2-like" evidence="1">
    <location>
        <begin position="5"/>
        <end position="155"/>
    </location>
</feature>
<dbReference type="SUPFAM" id="SSF53448">
    <property type="entry name" value="Nucleotide-diphospho-sugar transferases"/>
    <property type="match status" value="1"/>
</dbReference>
<dbReference type="AlphaFoldDB" id="W0LHR9"/>
<evidence type="ECO:0000313" key="3">
    <source>
        <dbReference type="Proteomes" id="UP000019030"/>
    </source>
</evidence>
<protein>
    <recommendedName>
        <fullName evidence="1">Glycosyltransferase 2-like domain-containing protein</fullName>
    </recommendedName>
</protein>
<reference evidence="2 3" key="2">
    <citation type="submission" date="2015-03" db="EMBL/GenBank/DDBJ databases">
        <authorList>
            <person name="Chan K.-G."/>
        </authorList>
    </citation>
    <scope>NUCLEOTIDE SEQUENCE [LARGE SCALE GENOMIC DNA]</scope>
    <source>
        <strain evidence="2 3">RB-25</strain>
    </source>
</reference>
<sequence length="303" mass="35162">MPKLSIVVSCYNQKNYIGDCLESILTQKIDVPYEIVISDDFSPDGTRTIVDEYALLYPELIRVLPNTENVGPARNYFRVHNAARGEYIAHIDGDDLMLPGKLQAQVDILNSHPECVLVNHRARYFSDDRSYVTKTGALPDGRDLIFYTQDQNARWGTIAVHSSYMYRANARTTREYQGDFMEWFFTMEYLSQPGTRACFINRVLVEYRCNESNAAYLASRKGRQRSYQILIGHLIEHFNTLSGLNKDIYAHALLSIFNYHRAIRTVSPSMLWFLFRNIRAFDLARVREVIRVRRAVGPQKRIR</sequence>
<evidence type="ECO:0000313" key="2">
    <source>
        <dbReference type="EMBL" id="AHG21862.1"/>
    </source>
</evidence>
<dbReference type="PATRIC" id="fig|1441930.4.peg.4206"/>
<gene>
    <name evidence="2" type="ORF">Z042_21290</name>
</gene>
<dbReference type="RefSeq" id="WP_024911809.1">
    <property type="nucleotide sequence ID" value="NZ_CP007044.2"/>
</dbReference>
<dbReference type="Gene3D" id="3.90.550.10">
    <property type="entry name" value="Spore Coat Polysaccharide Biosynthesis Protein SpsA, Chain A"/>
    <property type="match status" value="1"/>
</dbReference>
<dbReference type="HOGENOM" id="CLU_025996_4_1_6"/>
<dbReference type="InterPro" id="IPR029044">
    <property type="entry name" value="Nucleotide-diphossugar_trans"/>
</dbReference>
<dbReference type="OrthoDB" id="6432904at2"/>
<dbReference type="KEGG" id="sfo:Z042_21290"/>
<dbReference type="EMBL" id="CP007044">
    <property type="protein sequence ID" value="AHG21862.1"/>
    <property type="molecule type" value="Genomic_DNA"/>
</dbReference>